<organism evidence="2 3">
    <name type="scientific">Acanthosepion pharaonis</name>
    <name type="common">Pharaoh cuttlefish</name>
    <name type="synonym">Sepia pharaonis</name>
    <dbReference type="NCBI Taxonomy" id="158019"/>
    <lineage>
        <taxon>Eukaryota</taxon>
        <taxon>Metazoa</taxon>
        <taxon>Spiralia</taxon>
        <taxon>Lophotrochozoa</taxon>
        <taxon>Mollusca</taxon>
        <taxon>Cephalopoda</taxon>
        <taxon>Coleoidea</taxon>
        <taxon>Decapodiformes</taxon>
        <taxon>Sepiida</taxon>
        <taxon>Sepiina</taxon>
        <taxon>Sepiidae</taxon>
        <taxon>Acanthosepion</taxon>
    </lineage>
</organism>
<feature type="transmembrane region" description="Helical" evidence="1">
    <location>
        <begin position="178"/>
        <end position="204"/>
    </location>
</feature>
<evidence type="ECO:0000313" key="3">
    <source>
        <dbReference type="Proteomes" id="UP000597762"/>
    </source>
</evidence>
<feature type="transmembrane region" description="Helical" evidence="1">
    <location>
        <begin position="51"/>
        <end position="72"/>
    </location>
</feature>
<keyword evidence="1" id="KW-0812">Transmembrane</keyword>
<keyword evidence="1" id="KW-0472">Membrane</keyword>
<evidence type="ECO:0000313" key="2">
    <source>
        <dbReference type="EMBL" id="CAE1250113.1"/>
    </source>
</evidence>
<proteinExistence type="predicted"/>
<feature type="transmembrane region" description="Helical" evidence="1">
    <location>
        <begin position="432"/>
        <end position="451"/>
    </location>
</feature>
<dbReference type="Proteomes" id="UP000597762">
    <property type="component" value="Unassembled WGS sequence"/>
</dbReference>
<gene>
    <name evidence="2" type="ORF">SPHA_26946</name>
</gene>
<reference evidence="2" key="1">
    <citation type="submission" date="2021-01" db="EMBL/GenBank/DDBJ databases">
        <authorList>
            <person name="Li R."/>
            <person name="Bekaert M."/>
        </authorList>
    </citation>
    <scope>NUCLEOTIDE SEQUENCE</scope>
    <source>
        <strain evidence="2">Farmed</strain>
    </source>
</reference>
<feature type="transmembrane region" description="Helical" evidence="1">
    <location>
        <begin position="224"/>
        <end position="243"/>
    </location>
</feature>
<sequence length="511" mass="58400">MTKLNIVQYLIPSGWIALLNHPLSTIISHLSNYLPACLPAYLRTSHRPVSLVLLFLSVCLASCSPFVGWFACQIEINRDVGSRVAVGLRLGGPHSWPIKKILFFFSLSLSVIFHSKFFHSVLHSSLTLPNSALLSPFPSHLSFLIQNSFIPSFTHYWHTHTLYRALSPFHFLSLSLTLYFGCFSFKILSFHLALIFVILSLSLSHTYTQSASLSITLNLLHSNFFHSILHLFYFTFIFVSFRLSHTLSKSLSFSYNRHFSFNILSFHLEYIFVTLSHSLSIIFSLSLLIQHFSFNILSFHRSSSHPLSLSIISLSLSVRHFSFNILSFHLEYIFVTPLTLYRSIFLSLSLSLSSVRHLLFSFNILSFHLEISSSPSLSIDHLSLSLSLSPFSFNILIHRSSHPLSSISLSLSLSLSSVRHFSFNILSFHLEYIFVTLSHSLSIIFSLSLLIRHFSFNILSFDLEYIFVTLSHSLSIISLSLSSKVRHFFIQYSLILLNVRHFHSIFSLIPF</sequence>
<keyword evidence="1" id="KW-1133">Transmembrane helix</keyword>
<feature type="transmembrane region" description="Helical" evidence="1">
    <location>
        <begin position="264"/>
        <end position="289"/>
    </location>
</feature>
<name>A0A812C1W3_ACAPH</name>
<keyword evidence="3" id="KW-1185">Reference proteome</keyword>
<protein>
    <submittedName>
        <fullName evidence="2">Uncharacterized protein</fullName>
    </submittedName>
</protein>
<dbReference type="EMBL" id="CAHIKZ030001032">
    <property type="protein sequence ID" value="CAE1250113.1"/>
    <property type="molecule type" value="Genomic_DNA"/>
</dbReference>
<feature type="transmembrane region" description="Helical" evidence="1">
    <location>
        <begin position="463"/>
        <end position="482"/>
    </location>
</feature>
<feature type="transmembrane region" description="Helical" evidence="1">
    <location>
        <begin position="101"/>
        <end position="119"/>
    </location>
</feature>
<comment type="caution">
    <text evidence="2">The sequence shown here is derived from an EMBL/GenBank/DDBJ whole genome shotgun (WGS) entry which is preliminary data.</text>
</comment>
<dbReference type="AlphaFoldDB" id="A0A812C1W3"/>
<evidence type="ECO:0000256" key="1">
    <source>
        <dbReference type="SAM" id="Phobius"/>
    </source>
</evidence>
<accession>A0A812C1W3</accession>